<comment type="caution">
    <text evidence="5">The sequence shown here is derived from an EMBL/GenBank/DDBJ whole genome shotgun (WGS) entry which is preliminary data.</text>
</comment>
<name>A0A2N3VIQ5_9NOCA</name>
<protein>
    <submittedName>
        <fullName evidence="5">Acetyl esterase/lipase</fullName>
    </submittedName>
</protein>
<dbReference type="Proteomes" id="UP000233766">
    <property type="component" value="Unassembled WGS sequence"/>
</dbReference>
<evidence type="ECO:0000313" key="6">
    <source>
        <dbReference type="Proteomes" id="UP000233766"/>
    </source>
</evidence>
<dbReference type="InterPro" id="IPR029058">
    <property type="entry name" value="AB_hydrolase_fold"/>
</dbReference>
<gene>
    <name evidence="5" type="ORF">ATK86_5959</name>
</gene>
<reference evidence="5 6" key="1">
    <citation type="submission" date="2017-12" db="EMBL/GenBank/DDBJ databases">
        <title>Sequencing the genomes of 1000 Actinobacteria strains.</title>
        <authorList>
            <person name="Klenk H.-P."/>
        </authorList>
    </citation>
    <scope>NUCLEOTIDE SEQUENCE [LARGE SCALE GENOMIC DNA]</scope>
    <source>
        <strain evidence="5 6">DSM 44489</strain>
    </source>
</reference>
<dbReference type="InterPro" id="IPR013094">
    <property type="entry name" value="AB_hydrolase_3"/>
</dbReference>
<dbReference type="GO" id="GO:0004806">
    <property type="term" value="F:triacylglycerol lipase activity"/>
    <property type="evidence" value="ECO:0007669"/>
    <property type="project" value="TreeGrafter"/>
</dbReference>
<feature type="domain" description="Alpha/beta hydrolase fold-3" evidence="4">
    <location>
        <begin position="92"/>
        <end position="293"/>
    </location>
</feature>
<evidence type="ECO:0000256" key="2">
    <source>
        <dbReference type="ARBA" id="ARBA00022801"/>
    </source>
</evidence>
<dbReference type="InterPro" id="IPR050300">
    <property type="entry name" value="GDXG_lipolytic_enzyme"/>
</dbReference>
<dbReference type="PROSITE" id="PS01174">
    <property type="entry name" value="LIPASE_GDXG_SER"/>
    <property type="match status" value="1"/>
</dbReference>
<dbReference type="SUPFAM" id="SSF53474">
    <property type="entry name" value="alpha/beta-Hydrolases"/>
    <property type="match status" value="1"/>
</dbReference>
<dbReference type="PANTHER" id="PTHR48081">
    <property type="entry name" value="AB HYDROLASE SUPERFAMILY PROTEIN C4A8.06C"/>
    <property type="match status" value="1"/>
</dbReference>
<dbReference type="Pfam" id="PF07859">
    <property type="entry name" value="Abhydrolase_3"/>
    <property type="match status" value="1"/>
</dbReference>
<keyword evidence="6" id="KW-1185">Reference proteome</keyword>
<dbReference type="PANTHER" id="PTHR48081:SF30">
    <property type="entry name" value="ACETYL-HYDROLASE LIPR-RELATED"/>
    <property type="match status" value="1"/>
</dbReference>
<evidence type="ECO:0000256" key="3">
    <source>
        <dbReference type="PROSITE-ProRule" id="PRU10038"/>
    </source>
</evidence>
<comment type="similarity">
    <text evidence="1">Belongs to the 'GDXG' lipolytic enzyme family.</text>
</comment>
<dbReference type="EMBL" id="PJMW01000002">
    <property type="protein sequence ID" value="PKV81491.1"/>
    <property type="molecule type" value="Genomic_DNA"/>
</dbReference>
<dbReference type="InterPro" id="IPR033140">
    <property type="entry name" value="Lipase_GDXG_put_SER_AS"/>
</dbReference>
<proteinExistence type="inferred from homology"/>
<accession>A0A2N3VIQ5</accession>
<feature type="active site" evidence="3">
    <location>
        <position position="166"/>
    </location>
</feature>
<organism evidence="5 6">
    <name type="scientific">Nocardia fluminea</name>
    <dbReference type="NCBI Taxonomy" id="134984"/>
    <lineage>
        <taxon>Bacteria</taxon>
        <taxon>Bacillati</taxon>
        <taxon>Actinomycetota</taxon>
        <taxon>Actinomycetes</taxon>
        <taxon>Mycobacteriales</taxon>
        <taxon>Nocardiaceae</taxon>
        <taxon>Nocardia</taxon>
    </lineage>
</organism>
<evidence type="ECO:0000259" key="4">
    <source>
        <dbReference type="Pfam" id="PF07859"/>
    </source>
</evidence>
<dbReference type="Gene3D" id="3.40.50.1820">
    <property type="entry name" value="alpha/beta hydrolase"/>
    <property type="match status" value="1"/>
</dbReference>
<sequence>MMHGMDRTPDATASRASKIVAAVMLLTVRRLGTLLPATPTGARIGRGAMHGLRLVMPSWTVARFPVHEPAHTGFAVRGEWVDAVPEPGEPVVYYLHGSAYFSCSPGTHRGLIARVGRACGRPVFAVRYRLAPEDPFPAAHEDALRGYLWLLARGHRPADIVVAGDSAGGHLALALAGELTRRGLPRPAGLVLFSPLADLTLGLAATTEPAVRDPYASATTARRLIGMYTAGADLTDPRLDVAAGIVPGFPPMLIQVGGLEVLQADAQHLAATARGVGVRCELQVWTGQVHVFQAGYLAVPEAVAALAEVSAFVGELDRASGPPDRLPA</sequence>
<dbReference type="AlphaFoldDB" id="A0A2N3VIQ5"/>
<keyword evidence="2" id="KW-0378">Hydrolase</keyword>
<evidence type="ECO:0000313" key="5">
    <source>
        <dbReference type="EMBL" id="PKV81491.1"/>
    </source>
</evidence>
<evidence type="ECO:0000256" key="1">
    <source>
        <dbReference type="ARBA" id="ARBA00010515"/>
    </source>
</evidence>